<comment type="caution">
    <text evidence="3">The sequence shown here is derived from an EMBL/GenBank/DDBJ whole genome shotgun (WGS) entry which is preliminary data.</text>
</comment>
<dbReference type="InterPro" id="IPR006016">
    <property type="entry name" value="UspA"/>
</dbReference>
<dbReference type="InterPro" id="IPR006015">
    <property type="entry name" value="Universal_stress_UspA"/>
</dbReference>
<evidence type="ECO:0000256" key="1">
    <source>
        <dbReference type="ARBA" id="ARBA00008791"/>
    </source>
</evidence>
<evidence type="ECO:0000313" key="4">
    <source>
        <dbReference type="Proteomes" id="UP000734511"/>
    </source>
</evidence>
<feature type="domain" description="UspA" evidence="2">
    <location>
        <begin position="153"/>
        <end position="288"/>
    </location>
</feature>
<gene>
    <name evidence="3" type="ORF">HCN08_20910</name>
</gene>
<dbReference type="Pfam" id="PF00582">
    <property type="entry name" value="Usp"/>
    <property type="match status" value="2"/>
</dbReference>
<feature type="domain" description="UspA" evidence="2">
    <location>
        <begin position="3"/>
        <end position="136"/>
    </location>
</feature>
<dbReference type="EMBL" id="JAATEJ010000017">
    <property type="protein sequence ID" value="NJP45848.1"/>
    <property type="molecule type" value="Genomic_DNA"/>
</dbReference>
<dbReference type="PRINTS" id="PR01438">
    <property type="entry name" value="UNVRSLSTRESS"/>
</dbReference>
<evidence type="ECO:0000313" key="3">
    <source>
        <dbReference type="EMBL" id="NJP45848.1"/>
    </source>
</evidence>
<protein>
    <submittedName>
        <fullName evidence="3">Universal stress protein</fullName>
    </submittedName>
</protein>
<dbReference type="PANTHER" id="PTHR46268">
    <property type="entry name" value="STRESS RESPONSE PROTEIN NHAX"/>
    <property type="match status" value="1"/>
</dbReference>
<name>A0ABX0ZWM2_9ACTN</name>
<comment type="similarity">
    <text evidence="1">Belongs to the universal stress protein A family.</text>
</comment>
<dbReference type="Gene3D" id="3.40.50.620">
    <property type="entry name" value="HUPs"/>
    <property type="match status" value="2"/>
</dbReference>
<dbReference type="PANTHER" id="PTHR46268:SF6">
    <property type="entry name" value="UNIVERSAL STRESS PROTEIN UP12"/>
    <property type="match status" value="1"/>
</dbReference>
<sequence>MAEELVVGVDGSPASMAAAQWAGDEAARRGADVRLLNVWRAPVSNVQFSPGPEGLRMWEEGRAREAARLVEDRHPGLAVAAGQVAGTPVRELALAASSAVMVVLGSSRAGSGGGYFYGSVGLHVVARCDRPVVLVREPGPEPERAGARGGGEVVVGVDLGRPCDALLAFAFEEAAVRGAALRVVHVWDLHRAYGYTVPAFSPDLKRRLHAEKAAEFAALVDPFRARFEHVHVIDDLVEGPVAERLVAAGGRAGLLVVGRRRRHAPLGVRIGSATHGAVHHADCPVAVVAHD</sequence>
<keyword evidence="4" id="KW-1185">Reference proteome</keyword>
<evidence type="ECO:0000259" key="2">
    <source>
        <dbReference type="Pfam" id="PF00582"/>
    </source>
</evidence>
<organism evidence="3 4">
    <name type="scientific">Actinacidiphila epipremni</name>
    <dbReference type="NCBI Taxonomy" id="2053013"/>
    <lineage>
        <taxon>Bacteria</taxon>
        <taxon>Bacillati</taxon>
        <taxon>Actinomycetota</taxon>
        <taxon>Actinomycetes</taxon>
        <taxon>Kitasatosporales</taxon>
        <taxon>Streptomycetaceae</taxon>
        <taxon>Actinacidiphila</taxon>
    </lineage>
</organism>
<dbReference type="Proteomes" id="UP000734511">
    <property type="component" value="Unassembled WGS sequence"/>
</dbReference>
<dbReference type="RefSeq" id="WP_167984700.1">
    <property type="nucleotide sequence ID" value="NZ_JAATEJ010000017.1"/>
</dbReference>
<dbReference type="SUPFAM" id="SSF52402">
    <property type="entry name" value="Adenine nucleotide alpha hydrolases-like"/>
    <property type="match status" value="2"/>
</dbReference>
<dbReference type="InterPro" id="IPR014729">
    <property type="entry name" value="Rossmann-like_a/b/a_fold"/>
</dbReference>
<reference evidence="3 4" key="1">
    <citation type="submission" date="2020-03" db="EMBL/GenBank/DDBJ databases">
        <title>WGS of actinomycetes isolated from Thailand.</title>
        <authorList>
            <person name="Thawai C."/>
        </authorList>
    </citation>
    <scope>NUCLEOTIDE SEQUENCE [LARGE SCALE GENOMIC DNA]</scope>
    <source>
        <strain evidence="3 4">PRB2-1</strain>
    </source>
</reference>
<accession>A0ABX0ZWM2</accession>
<proteinExistence type="inferred from homology"/>